<dbReference type="InterPro" id="IPR016032">
    <property type="entry name" value="Sig_transdc_resp-reg_C-effctor"/>
</dbReference>
<evidence type="ECO:0000313" key="6">
    <source>
        <dbReference type="Proteomes" id="UP001230908"/>
    </source>
</evidence>
<dbReference type="CDD" id="cd06170">
    <property type="entry name" value="LuxR_C_like"/>
    <property type="match status" value="1"/>
</dbReference>
<dbReference type="Proteomes" id="UP001230908">
    <property type="component" value="Unassembled WGS sequence"/>
</dbReference>
<name>A0ABU0ZM22_9ACTN</name>
<evidence type="ECO:0000256" key="1">
    <source>
        <dbReference type="ARBA" id="ARBA00023015"/>
    </source>
</evidence>
<dbReference type="EMBL" id="JAVHUY010000023">
    <property type="protein sequence ID" value="MDQ7907656.1"/>
    <property type="molecule type" value="Genomic_DNA"/>
</dbReference>
<dbReference type="SMART" id="SM00421">
    <property type="entry name" value="HTH_LUXR"/>
    <property type="match status" value="1"/>
</dbReference>
<dbReference type="InterPro" id="IPR000792">
    <property type="entry name" value="Tscrpt_reg_LuxR_C"/>
</dbReference>
<dbReference type="PANTHER" id="PTHR44688:SF16">
    <property type="entry name" value="DNA-BINDING TRANSCRIPTIONAL ACTIVATOR DEVR_DOSR"/>
    <property type="match status" value="1"/>
</dbReference>
<accession>A0ABU0ZM22</accession>
<evidence type="ECO:0000256" key="2">
    <source>
        <dbReference type="ARBA" id="ARBA00023125"/>
    </source>
</evidence>
<dbReference type="RefSeq" id="WP_308714933.1">
    <property type="nucleotide sequence ID" value="NZ_JAVHUY010000023.1"/>
</dbReference>
<dbReference type="Gene3D" id="1.10.10.10">
    <property type="entry name" value="Winged helix-like DNA-binding domain superfamily/Winged helix DNA-binding domain"/>
    <property type="match status" value="1"/>
</dbReference>
<dbReference type="PANTHER" id="PTHR44688">
    <property type="entry name" value="DNA-BINDING TRANSCRIPTIONAL ACTIVATOR DEVR_DOSR"/>
    <property type="match status" value="1"/>
</dbReference>
<evidence type="ECO:0000256" key="3">
    <source>
        <dbReference type="ARBA" id="ARBA00023163"/>
    </source>
</evidence>
<comment type="caution">
    <text evidence="5">The sequence shown here is derived from an EMBL/GenBank/DDBJ whole genome shotgun (WGS) entry which is preliminary data.</text>
</comment>
<sequence>MAAAEGLAAASRSWEAAVRCGGPGRRSPGAARDLLAAGCTLRASVSASERGPVGGLSKRECSVGELLDGLAQREIGACLYISAKTVERHVAHPRQKLAASNRAELIARLRDELARRCPEGRGLSMLANALAVCDTR</sequence>
<reference evidence="5 6" key="1">
    <citation type="submission" date="2023-08" db="EMBL/GenBank/DDBJ databases">
        <title>Phytohabitans sansha sp. nov., isolated from marine sediment.</title>
        <authorList>
            <person name="Zhao Y."/>
            <person name="Yi K."/>
        </authorList>
    </citation>
    <scope>NUCLEOTIDE SEQUENCE [LARGE SCALE GENOMIC DNA]</scope>
    <source>
        <strain evidence="5 6">ZYX-F-186</strain>
    </source>
</reference>
<protein>
    <submittedName>
        <fullName evidence="5">Helix-turn-helix transcriptional regulator</fullName>
    </submittedName>
</protein>
<keyword evidence="1" id="KW-0805">Transcription regulation</keyword>
<evidence type="ECO:0000259" key="4">
    <source>
        <dbReference type="PROSITE" id="PS50043"/>
    </source>
</evidence>
<proteinExistence type="predicted"/>
<keyword evidence="2" id="KW-0238">DNA-binding</keyword>
<feature type="domain" description="HTH luxR-type" evidence="4">
    <location>
        <begin position="49"/>
        <end position="113"/>
    </location>
</feature>
<keyword evidence="6" id="KW-1185">Reference proteome</keyword>
<keyword evidence="3" id="KW-0804">Transcription</keyword>
<dbReference type="PROSITE" id="PS50043">
    <property type="entry name" value="HTH_LUXR_2"/>
    <property type="match status" value="1"/>
</dbReference>
<dbReference type="InterPro" id="IPR036388">
    <property type="entry name" value="WH-like_DNA-bd_sf"/>
</dbReference>
<organism evidence="5 6">
    <name type="scientific">Phytohabitans maris</name>
    <dbReference type="NCBI Taxonomy" id="3071409"/>
    <lineage>
        <taxon>Bacteria</taxon>
        <taxon>Bacillati</taxon>
        <taxon>Actinomycetota</taxon>
        <taxon>Actinomycetes</taxon>
        <taxon>Micromonosporales</taxon>
        <taxon>Micromonosporaceae</taxon>
    </lineage>
</organism>
<evidence type="ECO:0000313" key="5">
    <source>
        <dbReference type="EMBL" id="MDQ7907656.1"/>
    </source>
</evidence>
<gene>
    <name evidence="5" type="ORF">RB614_24340</name>
</gene>
<dbReference type="Pfam" id="PF00196">
    <property type="entry name" value="GerE"/>
    <property type="match status" value="1"/>
</dbReference>
<dbReference type="SUPFAM" id="SSF46894">
    <property type="entry name" value="C-terminal effector domain of the bipartite response regulators"/>
    <property type="match status" value="1"/>
</dbReference>